<evidence type="ECO:0000256" key="6">
    <source>
        <dbReference type="ARBA" id="ARBA00022842"/>
    </source>
</evidence>
<evidence type="ECO:0000256" key="8">
    <source>
        <dbReference type="RuleBase" id="RU364068"/>
    </source>
</evidence>
<evidence type="ECO:0000256" key="3">
    <source>
        <dbReference type="ARBA" id="ARBA00009759"/>
    </source>
</evidence>
<name>K5XF52_PHACS</name>
<evidence type="ECO:0000313" key="9">
    <source>
        <dbReference type="EMBL" id="EKM61717.1"/>
    </source>
</evidence>
<dbReference type="SUPFAM" id="SSF56655">
    <property type="entry name" value="Carbohydrate phosphatase"/>
    <property type="match status" value="1"/>
</dbReference>
<dbReference type="STRING" id="650164.K5XF52"/>
<dbReference type="Proteomes" id="UP000008370">
    <property type="component" value="Unassembled WGS sequence"/>
</dbReference>
<comment type="cofactor">
    <cofactor evidence="2 7 8">
        <name>Mg(2+)</name>
        <dbReference type="ChEBI" id="CHEBI:18420"/>
    </cofactor>
</comment>
<reference evidence="9 10" key="1">
    <citation type="journal article" date="2012" name="BMC Genomics">
        <title>Comparative genomics of the white-rot fungi, Phanerochaete carnosa and P. chrysosporium, to elucidate the genetic basis of the distinct wood types they colonize.</title>
        <authorList>
            <person name="Suzuki H."/>
            <person name="MacDonald J."/>
            <person name="Syed K."/>
            <person name="Salamov A."/>
            <person name="Hori C."/>
            <person name="Aerts A."/>
            <person name="Henrissat B."/>
            <person name="Wiebenga A."/>
            <person name="vanKuyk P.A."/>
            <person name="Barry K."/>
            <person name="Lindquist E."/>
            <person name="LaButti K."/>
            <person name="Lapidus A."/>
            <person name="Lucas S."/>
            <person name="Coutinho P."/>
            <person name="Gong Y."/>
            <person name="Samejima M."/>
            <person name="Mahadevan R."/>
            <person name="Abou-Zaid M."/>
            <person name="de Vries R.P."/>
            <person name="Igarashi K."/>
            <person name="Yadav J.S."/>
            <person name="Grigoriev I.V."/>
            <person name="Master E.R."/>
        </authorList>
    </citation>
    <scope>NUCLEOTIDE SEQUENCE [LARGE SCALE GENOMIC DNA]</scope>
    <source>
        <strain evidence="9 10">HHB-10118-sp</strain>
    </source>
</reference>
<accession>K5XF52</accession>
<dbReference type="EMBL" id="JH930468">
    <property type="protein sequence ID" value="EKM61717.1"/>
    <property type="molecule type" value="Genomic_DNA"/>
</dbReference>
<dbReference type="InterPro" id="IPR020550">
    <property type="entry name" value="Inositol_monophosphatase_CS"/>
</dbReference>
<dbReference type="GO" id="GO:0008934">
    <property type="term" value="F:inositol monophosphate 1-phosphatase activity"/>
    <property type="evidence" value="ECO:0007669"/>
    <property type="project" value="InterPro"/>
</dbReference>
<evidence type="ECO:0000256" key="1">
    <source>
        <dbReference type="ARBA" id="ARBA00001033"/>
    </source>
</evidence>
<gene>
    <name evidence="9" type="ORF">PHACADRAFT_82478</name>
</gene>
<dbReference type="GO" id="GO:0006021">
    <property type="term" value="P:inositol biosynthetic process"/>
    <property type="evidence" value="ECO:0007669"/>
    <property type="project" value="UniProtKB-UniPathway"/>
</dbReference>
<dbReference type="PROSITE" id="PS00629">
    <property type="entry name" value="IMP_1"/>
    <property type="match status" value="1"/>
</dbReference>
<evidence type="ECO:0000256" key="7">
    <source>
        <dbReference type="PIRSR" id="PIRSR600760-2"/>
    </source>
</evidence>
<dbReference type="GO" id="GO:0007165">
    <property type="term" value="P:signal transduction"/>
    <property type="evidence" value="ECO:0007669"/>
    <property type="project" value="TreeGrafter"/>
</dbReference>
<comment type="pathway">
    <text evidence="8">Polyol metabolism; myo-inositol biosynthesis; myo-inositol from D-glucose 6-phosphate: step 2/2.</text>
</comment>
<dbReference type="PRINTS" id="PR00377">
    <property type="entry name" value="IMPHPHTASES"/>
</dbReference>
<dbReference type="GeneID" id="18920364"/>
<dbReference type="HOGENOM" id="CLU_044118_1_2_1"/>
<feature type="binding site" evidence="7">
    <location>
        <position position="99"/>
    </location>
    <ligand>
        <name>Mg(2+)</name>
        <dbReference type="ChEBI" id="CHEBI:18420"/>
        <label>1</label>
        <note>catalytic</note>
    </ligand>
</feature>
<dbReference type="Pfam" id="PF00459">
    <property type="entry name" value="Inositol_P"/>
    <property type="match status" value="1"/>
</dbReference>
<dbReference type="FunFam" id="3.30.540.10:FF:000004">
    <property type="entry name" value="Inositol-1-monophosphatase"/>
    <property type="match status" value="1"/>
</dbReference>
<keyword evidence="10" id="KW-1185">Reference proteome</keyword>
<dbReference type="InterPro" id="IPR020583">
    <property type="entry name" value="Inositol_monoP_metal-BS"/>
</dbReference>
<evidence type="ECO:0000313" key="10">
    <source>
        <dbReference type="Proteomes" id="UP000008370"/>
    </source>
</evidence>
<evidence type="ECO:0000256" key="5">
    <source>
        <dbReference type="ARBA" id="ARBA00022801"/>
    </source>
</evidence>
<comment type="similarity">
    <text evidence="3 8">Belongs to the inositol monophosphatase superfamily.</text>
</comment>
<dbReference type="InterPro" id="IPR000760">
    <property type="entry name" value="Inositol_monophosphatase-like"/>
</dbReference>
<dbReference type="UniPathway" id="UPA00823">
    <property type="reaction ID" value="UER00788"/>
</dbReference>
<dbReference type="RefSeq" id="XP_007391120.1">
    <property type="nucleotide sequence ID" value="XM_007391058.1"/>
</dbReference>
<dbReference type="AlphaFoldDB" id="K5XF52"/>
<evidence type="ECO:0000256" key="2">
    <source>
        <dbReference type="ARBA" id="ARBA00001946"/>
    </source>
</evidence>
<dbReference type="Gene3D" id="3.30.540.10">
    <property type="entry name" value="Fructose-1,6-Bisphosphatase, subunit A, domain 1"/>
    <property type="match status" value="1"/>
</dbReference>
<feature type="binding site" evidence="7">
    <location>
        <position position="79"/>
    </location>
    <ligand>
        <name>Mg(2+)</name>
        <dbReference type="ChEBI" id="CHEBI:18420"/>
        <label>1</label>
        <note>catalytic</note>
    </ligand>
</feature>
<dbReference type="CDD" id="cd01639">
    <property type="entry name" value="IMPase"/>
    <property type="match status" value="1"/>
</dbReference>
<dbReference type="InterPro" id="IPR033942">
    <property type="entry name" value="IMPase"/>
</dbReference>
<dbReference type="KEGG" id="pco:PHACADRAFT_82478"/>
<sequence>MPQIELTSNDLQEILTFTTALARQAGDLILRGSEAILASGDVDEKKNSVDLVTEYDVKVEELVKGELNKKYPGFQFIGEESYAAGSRPPLTDLPTFCVDPIDGTTNFVHGFPHVAVSIGLIYNKRPVLGVIYNPFLDQLFTGAKDLGSYLTLRGQTPHRLPLTRPRPLPSLSQALIGIECGSDRSASIMHVKAEAYRKLAGNPAEGVEGGRMAHSLRALGTAALEFCMVAQGGLDIYWEIGCWPWDVCAGSIIAQEAGGMVAGSPSSPLDNDVNEAVLTGRKYIVIRPIGDSPTEKGVDAQKRLIKDFYDTVGDFTPR</sequence>
<dbReference type="GO" id="GO:0046854">
    <property type="term" value="P:phosphatidylinositol phosphate biosynthetic process"/>
    <property type="evidence" value="ECO:0007669"/>
    <property type="project" value="InterPro"/>
</dbReference>
<evidence type="ECO:0000256" key="4">
    <source>
        <dbReference type="ARBA" id="ARBA00022723"/>
    </source>
</evidence>
<keyword evidence="6 7" id="KW-0460">Magnesium</keyword>
<protein>
    <recommendedName>
        <fullName evidence="8">Inositol-1-monophosphatase</fullName>
        <ecNumber evidence="8">3.1.3.25</ecNumber>
    </recommendedName>
</protein>
<feature type="binding site" evidence="7">
    <location>
        <position position="102"/>
    </location>
    <ligand>
        <name>Mg(2+)</name>
        <dbReference type="ChEBI" id="CHEBI:18420"/>
        <label>1</label>
        <note>catalytic</note>
    </ligand>
</feature>
<dbReference type="PROSITE" id="PS00630">
    <property type="entry name" value="IMP_2"/>
    <property type="match status" value="1"/>
</dbReference>
<dbReference type="Gene3D" id="3.40.190.80">
    <property type="match status" value="1"/>
</dbReference>
<dbReference type="PANTHER" id="PTHR20854:SF4">
    <property type="entry name" value="INOSITOL-1-MONOPHOSPHATASE-RELATED"/>
    <property type="match status" value="1"/>
</dbReference>
<feature type="binding site" evidence="7">
    <location>
        <position position="246"/>
    </location>
    <ligand>
        <name>Mg(2+)</name>
        <dbReference type="ChEBI" id="CHEBI:18420"/>
        <label>1</label>
        <note>catalytic</note>
    </ligand>
</feature>
<dbReference type="InParanoid" id="K5XF52"/>
<dbReference type="EC" id="3.1.3.25" evidence="8"/>
<dbReference type="PANTHER" id="PTHR20854">
    <property type="entry name" value="INOSITOL MONOPHOSPHATASE"/>
    <property type="match status" value="1"/>
</dbReference>
<feature type="binding site" evidence="7">
    <location>
        <position position="101"/>
    </location>
    <ligand>
        <name>Mg(2+)</name>
        <dbReference type="ChEBI" id="CHEBI:18420"/>
        <label>1</label>
        <note>catalytic</note>
    </ligand>
</feature>
<keyword evidence="4 7" id="KW-0479">Metal-binding</keyword>
<dbReference type="OrthoDB" id="10254945at2759"/>
<organism evidence="9 10">
    <name type="scientific">Phanerochaete carnosa (strain HHB-10118-sp)</name>
    <name type="common">White-rot fungus</name>
    <name type="synonym">Peniophora carnosa</name>
    <dbReference type="NCBI Taxonomy" id="650164"/>
    <lineage>
        <taxon>Eukaryota</taxon>
        <taxon>Fungi</taxon>
        <taxon>Dikarya</taxon>
        <taxon>Basidiomycota</taxon>
        <taxon>Agaricomycotina</taxon>
        <taxon>Agaricomycetes</taxon>
        <taxon>Polyporales</taxon>
        <taxon>Phanerochaetaceae</taxon>
        <taxon>Phanerochaete</taxon>
    </lineage>
</organism>
<proteinExistence type="inferred from homology"/>
<dbReference type="GO" id="GO:0046872">
    <property type="term" value="F:metal ion binding"/>
    <property type="evidence" value="ECO:0007669"/>
    <property type="project" value="UniProtKB-KW"/>
</dbReference>
<comment type="catalytic activity">
    <reaction evidence="1 8">
        <text>a myo-inositol phosphate + H2O = myo-inositol + phosphate</text>
        <dbReference type="Rhea" id="RHEA:24056"/>
        <dbReference type="ChEBI" id="CHEBI:15377"/>
        <dbReference type="ChEBI" id="CHEBI:17268"/>
        <dbReference type="ChEBI" id="CHEBI:43474"/>
        <dbReference type="ChEBI" id="CHEBI:84139"/>
        <dbReference type="EC" id="3.1.3.25"/>
    </reaction>
</comment>
<keyword evidence="5 8" id="KW-0378">Hydrolase</keyword>